<dbReference type="AlphaFoldDB" id="A0A179UL43"/>
<evidence type="ECO:0000256" key="1">
    <source>
        <dbReference type="SAM" id="MobiDB-lite"/>
    </source>
</evidence>
<reference evidence="3" key="1">
    <citation type="journal article" date="2015" name="PLoS Genet.">
        <title>The dynamic genome and transcriptome of the human fungal pathogen Blastomyces and close relative Emmonsia.</title>
        <authorList>
            <person name="Munoz J.F."/>
            <person name="Gauthier G.M."/>
            <person name="Desjardins C.A."/>
            <person name="Gallo J.E."/>
            <person name="Holder J."/>
            <person name="Sullivan T.D."/>
            <person name="Marty A.J."/>
            <person name="Carmen J.C."/>
            <person name="Chen Z."/>
            <person name="Ding L."/>
            <person name="Gujja S."/>
            <person name="Magrini V."/>
            <person name="Misas E."/>
            <person name="Mitreva M."/>
            <person name="Priest M."/>
            <person name="Saif S."/>
            <person name="Whiston E.A."/>
            <person name="Young S."/>
            <person name="Zeng Q."/>
            <person name="Goldman W.E."/>
            <person name="Mardis E.R."/>
            <person name="Taylor J.W."/>
            <person name="McEwen J.G."/>
            <person name="Clay O.K."/>
            <person name="Klein B.S."/>
            <person name="Cuomo C.A."/>
        </authorList>
    </citation>
    <scope>NUCLEOTIDE SEQUENCE [LARGE SCALE GENOMIC DNA]</scope>
    <source>
        <strain evidence="3">SLH14081</strain>
    </source>
</reference>
<dbReference type="EMBL" id="GG657455">
    <property type="protein sequence ID" value="OAT08600.1"/>
    <property type="molecule type" value="Genomic_DNA"/>
</dbReference>
<feature type="compositionally biased region" description="Low complexity" evidence="1">
    <location>
        <begin position="1"/>
        <end position="14"/>
    </location>
</feature>
<dbReference type="GeneID" id="42528933"/>
<evidence type="ECO:0000313" key="2">
    <source>
        <dbReference type="EMBL" id="OAT08600.1"/>
    </source>
</evidence>
<dbReference type="OrthoDB" id="3065412at2759"/>
<proteinExistence type="predicted"/>
<sequence length="54" mass="6086">MSLSSLKSPPKQLLMQSFNKDPADLKFDGEEVGERRELAYTAANEGSADREDRR</sequence>
<dbReference type="VEuPathDB" id="FungiDB:BDBG_17080"/>
<name>A0A179UL43_BLAGS</name>
<keyword evidence="3" id="KW-1185">Reference proteome</keyword>
<protein>
    <submittedName>
        <fullName evidence="2">Uncharacterized protein</fullName>
    </submittedName>
</protein>
<dbReference type="RefSeq" id="XP_031578370.1">
    <property type="nucleotide sequence ID" value="XM_031724879.1"/>
</dbReference>
<accession>A0A179UL43</accession>
<gene>
    <name evidence="2" type="ORF">BDBG_17080</name>
</gene>
<organism evidence="2 3">
    <name type="scientific">Blastomyces gilchristii (strain SLH14081)</name>
    <name type="common">Blastomyces dermatitidis</name>
    <dbReference type="NCBI Taxonomy" id="559298"/>
    <lineage>
        <taxon>Eukaryota</taxon>
        <taxon>Fungi</taxon>
        <taxon>Dikarya</taxon>
        <taxon>Ascomycota</taxon>
        <taxon>Pezizomycotina</taxon>
        <taxon>Eurotiomycetes</taxon>
        <taxon>Eurotiomycetidae</taxon>
        <taxon>Onygenales</taxon>
        <taxon>Ajellomycetaceae</taxon>
        <taxon>Blastomyces</taxon>
    </lineage>
</organism>
<dbReference type="KEGG" id="bgh:BDBG_17080"/>
<evidence type="ECO:0000313" key="3">
    <source>
        <dbReference type="Proteomes" id="UP000002038"/>
    </source>
</evidence>
<feature type="region of interest" description="Disordered" evidence="1">
    <location>
        <begin position="1"/>
        <end position="26"/>
    </location>
</feature>
<dbReference type="Proteomes" id="UP000002038">
    <property type="component" value="Unassembled WGS sequence"/>
</dbReference>